<dbReference type="AlphaFoldDB" id="A0A6V7UJ40"/>
<proteinExistence type="predicted"/>
<organism evidence="2 3">
    <name type="scientific">Meloidogyne enterolobii</name>
    <name type="common">Root-knot nematode worm</name>
    <name type="synonym">Meloidogyne mayaguensis</name>
    <dbReference type="NCBI Taxonomy" id="390850"/>
    <lineage>
        <taxon>Eukaryota</taxon>
        <taxon>Metazoa</taxon>
        <taxon>Ecdysozoa</taxon>
        <taxon>Nematoda</taxon>
        <taxon>Chromadorea</taxon>
        <taxon>Rhabditida</taxon>
        <taxon>Tylenchina</taxon>
        <taxon>Tylenchomorpha</taxon>
        <taxon>Tylenchoidea</taxon>
        <taxon>Meloidogynidae</taxon>
        <taxon>Meloidogyninae</taxon>
        <taxon>Meloidogyne</taxon>
    </lineage>
</organism>
<dbReference type="Gene3D" id="6.10.140.920">
    <property type="match status" value="1"/>
</dbReference>
<dbReference type="Proteomes" id="UP000580250">
    <property type="component" value="Unassembled WGS sequence"/>
</dbReference>
<sequence length="105" mass="11743">MSGAKGNSNFCNESVENESCLADSDFLNASIFAPLEIPNFKQPNAPTVQSNSQQLELRINELETQVEQLKANDGLSLLKIKGLEEELDVRENELARAQREYHSSF</sequence>
<evidence type="ECO:0000256" key="1">
    <source>
        <dbReference type="SAM" id="Coils"/>
    </source>
</evidence>
<gene>
    <name evidence="2" type="ORF">MENT_LOCUS13711</name>
</gene>
<protein>
    <submittedName>
        <fullName evidence="2">Uncharacterized protein</fullName>
    </submittedName>
</protein>
<comment type="caution">
    <text evidence="2">The sequence shown here is derived from an EMBL/GenBank/DDBJ whole genome shotgun (WGS) entry which is preliminary data.</text>
</comment>
<name>A0A6V7UJ40_MELEN</name>
<feature type="coiled-coil region" evidence="1">
    <location>
        <begin position="45"/>
        <end position="100"/>
    </location>
</feature>
<dbReference type="EMBL" id="CAJEWN010000074">
    <property type="protein sequence ID" value="CAD2159429.1"/>
    <property type="molecule type" value="Genomic_DNA"/>
</dbReference>
<accession>A0A6V7UJ40</accession>
<reference evidence="2 3" key="1">
    <citation type="submission" date="2020-08" db="EMBL/GenBank/DDBJ databases">
        <authorList>
            <person name="Koutsovoulos G."/>
            <person name="Danchin GJ E."/>
        </authorList>
    </citation>
    <scope>NUCLEOTIDE SEQUENCE [LARGE SCALE GENOMIC DNA]</scope>
</reference>
<evidence type="ECO:0000313" key="3">
    <source>
        <dbReference type="Proteomes" id="UP000580250"/>
    </source>
</evidence>
<evidence type="ECO:0000313" key="2">
    <source>
        <dbReference type="EMBL" id="CAD2159429.1"/>
    </source>
</evidence>
<keyword evidence="1" id="KW-0175">Coiled coil</keyword>